<feature type="compositionally biased region" description="Low complexity" evidence="2">
    <location>
        <begin position="115"/>
        <end position="145"/>
    </location>
</feature>
<dbReference type="GO" id="GO:0006874">
    <property type="term" value="P:intracellular calcium ion homeostasis"/>
    <property type="evidence" value="ECO:0007669"/>
    <property type="project" value="TreeGrafter"/>
</dbReference>
<feature type="region of interest" description="Disordered" evidence="2">
    <location>
        <begin position="112"/>
        <end position="171"/>
    </location>
</feature>
<dbReference type="InterPro" id="IPR006569">
    <property type="entry name" value="CID_dom"/>
</dbReference>
<feature type="coiled-coil region" evidence="1">
    <location>
        <begin position="181"/>
        <end position="208"/>
    </location>
</feature>
<dbReference type="InterPro" id="IPR035967">
    <property type="entry name" value="SWAP/Surp_sf"/>
</dbReference>
<accession>A0A7R9AAJ5</accession>
<dbReference type="Pfam" id="PF01805">
    <property type="entry name" value="Surp"/>
    <property type="match status" value="1"/>
</dbReference>
<dbReference type="Proteomes" id="UP000677054">
    <property type="component" value="Unassembled WGS sequence"/>
</dbReference>
<evidence type="ECO:0000256" key="1">
    <source>
        <dbReference type="SAM" id="Coils"/>
    </source>
</evidence>
<evidence type="ECO:0000313" key="6">
    <source>
        <dbReference type="Proteomes" id="UP000677054"/>
    </source>
</evidence>
<sequence length="468" mass="52734">MSITPDTPNLCYNFVKVAQLVAKMGPEGEREFKEKVKLDPKYSFLFGGPYFDSYQKHLHDARDVLMRQEQQLHSRANNGLPPSGVPVAQYNPSSGTSLPAAPVFSHLAQPASSHLAQPASSPLAQPASSPLAQPASSPLAQPASSHLGPPISTCLAPPSHMPPPATALSLPQPVPPLGNTADQWFTQIQQLQEQISRSEQNLVAQHKTLMQQQQIQIYDTFKKILQPIINSCTKDSISRGKAWILSHATTSSFCELAPRYLINKIIEPGATFSLKMHLIYLINNLLHHCVRKDLQKSFMEMAVTPMFCNAWFSAPENEERLENLLYFMLFPKMVKEMEASHKEEKEKARQTNENLQEELRILTQQRDEMKAQKEKARQTNENLQEGLRILTQQRDEMKAQKEKAKAKLQMLRGASTPAAMGEKSSKKMKSHNKCVLQSLHICKPHVTDRCRCSRFQGHRLVHLPYLPL</sequence>
<dbReference type="PANTHER" id="PTHR12323">
    <property type="entry name" value="SR-RELATED CTD ASSOCIATED FACTOR 6"/>
    <property type="match status" value="1"/>
</dbReference>
<keyword evidence="1" id="KW-0175">Coiled coil</keyword>
<dbReference type="InterPro" id="IPR000061">
    <property type="entry name" value="Surp"/>
</dbReference>
<dbReference type="GO" id="GO:0048471">
    <property type="term" value="C:perinuclear region of cytoplasm"/>
    <property type="evidence" value="ECO:0007669"/>
    <property type="project" value="TreeGrafter"/>
</dbReference>
<dbReference type="Gene3D" id="1.10.10.790">
    <property type="entry name" value="Surp module"/>
    <property type="match status" value="1"/>
</dbReference>
<dbReference type="EMBL" id="CAJPEV010002940">
    <property type="protein sequence ID" value="CAG0898481.1"/>
    <property type="molecule type" value="Genomic_DNA"/>
</dbReference>
<reference evidence="5" key="1">
    <citation type="submission" date="2020-11" db="EMBL/GenBank/DDBJ databases">
        <authorList>
            <person name="Tran Van P."/>
        </authorList>
    </citation>
    <scope>NUCLEOTIDE SEQUENCE</scope>
</reference>
<protein>
    <submittedName>
        <fullName evidence="5">Uncharacterized protein</fullName>
    </submittedName>
</protein>
<feature type="domain" description="SURP motif" evidence="3">
    <location>
        <begin position="16"/>
        <end position="57"/>
    </location>
</feature>
<proteinExistence type="predicted"/>
<feature type="domain" description="CID" evidence="4">
    <location>
        <begin position="224"/>
        <end position="325"/>
    </location>
</feature>
<dbReference type="InterPro" id="IPR008942">
    <property type="entry name" value="ENTH_VHS"/>
</dbReference>
<feature type="region of interest" description="Disordered" evidence="2">
    <location>
        <begin position="407"/>
        <end position="426"/>
    </location>
</feature>
<keyword evidence="6" id="KW-1185">Reference proteome</keyword>
<dbReference type="EMBL" id="LR902457">
    <property type="protein sequence ID" value="CAD7250581.1"/>
    <property type="molecule type" value="Genomic_DNA"/>
</dbReference>
<dbReference type="GO" id="GO:0006396">
    <property type="term" value="P:RNA processing"/>
    <property type="evidence" value="ECO:0007669"/>
    <property type="project" value="InterPro"/>
</dbReference>
<gene>
    <name evidence="5" type="ORF">DSTB1V02_LOCUS10353</name>
</gene>
<dbReference type="AlphaFoldDB" id="A0A7R9AAJ5"/>
<dbReference type="SUPFAM" id="SSF109905">
    <property type="entry name" value="Surp module (SWAP domain)"/>
    <property type="match status" value="1"/>
</dbReference>
<evidence type="ECO:0000259" key="4">
    <source>
        <dbReference type="Pfam" id="PF04818"/>
    </source>
</evidence>
<organism evidence="5">
    <name type="scientific">Darwinula stevensoni</name>
    <dbReference type="NCBI Taxonomy" id="69355"/>
    <lineage>
        <taxon>Eukaryota</taxon>
        <taxon>Metazoa</taxon>
        <taxon>Ecdysozoa</taxon>
        <taxon>Arthropoda</taxon>
        <taxon>Crustacea</taxon>
        <taxon>Oligostraca</taxon>
        <taxon>Ostracoda</taxon>
        <taxon>Podocopa</taxon>
        <taxon>Podocopida</taxon>
        <taxon>Darwinulocopina</taxon>
        <taxon>Darwinuloidea</taxon>
        <taxon>Darwinulidae</taxon>
        <taxon>Darwinula</taxon>
    </lineage>
</organism>
<dbReference type="PANTHER" id="PTHR12323:SF0">
    <property type="entry name" value="CALCIUM HOMEOSTASIS ENDOPLASMIC RETICULUM PROTEIN"/>
    <property type="match status" value="1"/>
</dbReference>
<feature type="region of interest" description="Disordered" evidence="2">
    <location>
        <begin position="70"/>
        <end position="93"/>
    </location>
</feature>
<dbReference type="Gene3D" id="1.25.40.90">
    <property type="match status" value="1"/>
</dbReference>
<dbReference type="OrthoDB" id="21470at2759"/>
<evidence type="ECO:0000256" key="2">
    <source>
        <dbReference type="SAM" id="MobiDB-lite"/>
    </source>
</evidence>
<dbReference type="Pfam" id="PF04818">
    <property type="entry name" value="CID"/>
    <property type="match status" value="1"/>
</dbReference>
<evidence type="ECO:0000259" key="3">
    <source>
        <dbReference type="Pfam" id="PF01805"/>
    </source>
</evidence>
<dbReference type="GO" id="GO:0003723">
    <property type="term" value="F:RNA binding"/>
    <property type="evidence" value="ECO:0007669"/>
    <property type="project" value="InterPro"/>
</dbReference>
<name>A0A7R9AAJ5_9CRUS</name>
<evidence type="ECO:0000313" key="5">
    <source>
        <dbReference type="EMBL" id="CAD7250581.1"/>
    </source>
</evidence>